<sequence>MESVGASLKGSLQIEETELRLQLGLSGTQDAGHRVGCVNNKRSFPESESSDYCGSSKGSCSSLDHESPPVTTKAQIVGWPPIRSYRRNNLVQPKKAEGDVAPPGIFVKVSLDGAPYLRKVDLKLYNGYQDLLKALENMFELTIGQYSEREGYKGSDYSPTYEDKDGDWMLVGDVPWEMFMVSCKRLRIMRGSKAQILSSGV</sequence>
<gene>
    <name evidence="1" type="ORF">MLD38_021370</name>
</gene>
<evidence type="ECO:0000313" key="2">
    <source>
        <dbReference type="Proteomes" id="UP001057402"/>
    </source>
</evidence>
<accession>A0ACB9QFW8</accession>
<dbReference type="Proteomes" id="UP001057402">
    <property type="component" value="Chromosome 6"/>
</dbReference>
<protein>
    <submittedName>
        <fullName evidence="1">Uncharacterized protein</fullName>
    </submittedName>
</protein>
<organism evidence="1 2">
    <name type="scientific">Melastoma candidum</name>
    <dbReference type="NCBI Taxonomy" id="119954"/>
    <lineage>
        <taxon>Eukaryota</taxon>
        <taxon>Viridiplantae</taxon>
        <taxon>Streptophyta</taxon>
        <taxon>Embryophyta</taxon>
        <taxon>Tracheophyta</taxon>
        <taxon>Spermatophyta</taxon>
        <taxon>Magnoliopsida</taxon>
        <taxon>eudicotyledons</taxon>
        <taxon>Gunneridae</taxon>
        <taxon>Pentapetalae</taxon>
        <taxon>rosids</taxon>
        <taxon>malvids</taxon>
        <taxon>Myrtales</taxon>
        <taxon>Melastomataceae</taxon>
        <taxon>Melastomatoideae</taxon>
        <taxon>Melastomateae</taxon>
        <taxon>Melastoma</taxon>
    </lineage>
</organism>
<keyword evidence="2" id="KW-1185">Reference proteome</keyword>
<name>A0ACB9QFW8_9MYRT</name>
<comment type="caution">
    <text evidence="1">The sequence shown here is derived from an EMBL/GenBank/DDBJ whole genome shotgun (WGS) entry which is preliminary data.</text>
</comment>
<reference evidence="2" key="1">
    <citation type="journal article" date="2023" name="Front. Plant Sci.">
        <title>Chromosomal-level genome assembly of Melastoma candidum provides insights into trichome evolution.</title>
        <authorList>
            <person name="Zhong Y."/>
            <person name="Wu W."/>
            <person name="Sun C."/>
            <person name="Zou P."/>
            <person name="Liu Y."/>
            <person name="Dai S."/>
            <person name="Zhou R."/>
        </authorList>
    </citation>
    <scope>NUCLEOTIDE SEQUENCE [LARGE SCALE GENOMIC DNA]</scope>
</reference>
<proteinExistence type="predicted"/>
<evidence type="ECO:0000313" key="1">
    <source>
        <dbReference type="EMBL" id="KAI4365381.1"/>
    </source>
</evidence>
<dbReference type="EMBL" id="CM042885">
    <property type="protein sequence ID" value="KAI4365381.1"/>
    <property type="molecule type" value="Genomic_DNA"/>
</dbReference>